<accession>A0A7W7TVF5</accession>
<protein>
    <submittedName>
        <fullName evidence="2">Uncharacterized protein</fullName>
    </submittedName>
</protein>
<feature type="compositionally biased region" description="Basic and acidic residues" evidence="1">
    <location>
        <begin position="125"/>
        <end position="138"/>
    </location>
</feature>
<dbReference type="RefSeq" id="WP_116160846.1">
    <property type="nucleotide sequence ID" value="NZ_JACHJY010000001.1"/>
</dbReference>
<reference evidence="2 3" key="1">
    <citation type="submission" date="2020-08" db="EMBL/GenBank/DDBJ databases">
        <title>Genomic Encyclopedia of Type Strains, Phase III (KMG-III): the genomes of soil and plant-associated and newly described type strains.</title>
        <authorList>
            <person name="Whitman W."/>
        </authorList>
    </citation>
    <scope>NUCLEOTIDE SEQUENCE [LARGE SCALE GENOMIC DNA]</scope>
    <source>
        <strain evidence="2 3">SFB5A</strain>
    </source>
</reference>
<feature type="region of interest" description="Disordered" evidence="1">
    <location>
        <begin position="109"/>
        <end position="143"/>
    </location>
</feature>
<name>A0A7W7TVF5_9ACTN</name>
<gene>
    <name evidence="2" type="ORF">GGE06_000190</name>
</gene>
<proteinExistence type="predicted"/>
<comment type="caution">
    <text evidence="2">The sequence shown here is derived from an EMBL/GenBank/DDBJ whole genome shotgun (WGS) entry which is preliminary data.</text>
</comment>
<dbReference type="EMBL" id="JACHJY010000001">
    <property type="protein sequence ID" value="MBB4979302.1"/>
    <property type="molecule type" value="Genomic_DNA"/>
</dbReference>
<dbReference type="Proteomes" id="UP000582643">
    <property type="component" value="Unassembled WGS sequence"/>
</dbReference>
<sequence length="180" mass="19488">MASYESARTRAFTQATTTTVTGVPLEVSDDHPLRRLGQVPIQSCVCVTDPCPCDGHPILWVDESAILSRTATGRRRTDGDEVYDFAVSADAFVTVESFRRVRASDTAGLRSSAAPAAPPPLIVRHRPDAGRSGAKDHPCQGGESSVFRADPGCNDYEITENGVTYCFVESSEHYCIYVLC</sequence>
<evidence type="ECO:0000313" key="3">
    <source>
        <dbReference type="Proteomes" id="UP000582643"/>
    </source>
</evidence>
<keyword evidence="3" id="KW-1185">Reference proteome</keyword>
<evidence type="ECO:0000313" key="2">
    <source>
        <dbReference type="EMBL" id="MBB4979302.1"/>
    </source>
</evidence>
<dbReference type="AlphaFoldDB" id="A0A7W7TVF5"/>
<organism evidence="2 3">
    <name type="scientific">Streptomyces nymphaeiformis</name>
    <dbReference type="NCBI Taxonomy" id="2663842"/>
    <lineage>
        <taxon>Bacteria</taxon>
        <taxon>Bacillati</taxon>
        <taxon>Actinomycetota</taxon>
        <taxon>Actinomycetes</taxon>
        <taxon>Kitasatosporales</taxon>
        <taxon>Streptomycetaceae</taxon>
        <taxon>Streptomyces</taxon>
    </lineage>
</organism>
<evidence type="ECO:0000256" key="1">
    <source>
        <dbReference type="SAM" id="MobiDB-lite"/>
    </source>
</evidence>